<keyword evidence="7" id="KW-0408">Iron</keyword>
<dbReference type="InterPro" id="IPR006620">
    <property type="entry name" value="Pro_4_hyd_alph"/>
</dbReference>
<dbReference type="Gene3D" id="2.60.120.620">
    <property type="entry name" value="q2cbj1_9rhob like domain"/>
    <property type="match status" value="1"/>
</dbReference>
<keyword evidence="4" id="KW-0847">Vitamin C</keyword>
<name>A0A6J2V8N2_CHACN</name>
<dbReference type="AlphaFoldDB" id="A0A6J2V8N2"/>
<evidence type="ECO:0000256" key="5">
    <source>
        <dbReference type="ARBA" id="ARBA00022964"/>
    </source>
</evidence>
<dbReference type="PROSITE" id="PS51471">
    <property type="entry name" value="FE2OG_OXY"/>
    <property type="match status" value="1"/>
</dbReference>
<dbReference type="FunFam" id="2.60.120.620:FF:000011">
    <property type="entry name" value="Prolyl alpha subunit"/>
    <property type="match status" value="1"/>
</dbReference>
<dbReference type="InterPro" id="IPR045054">
    <property type="entry name" value="P4HA-like"/>
</dbReference>
<dbReference type="GO" id="GO:0004656">
    <property type="term" value="F:procollagen-proline 4-dioxygenase activity"/>
    <property type="evidence" value="ECO:0007669"/>
    <property type="project" value="TreeGrafter"/>
</dbReference>
<dbReference type="Proteomes" id="UP000504632">
    <property type="component" value="Chromosome 5"/>
</dbReference>
<protein>
    <submittedName>
        <fullName evidence="11">Prolyl 4-hydroxylase subunit alpha-1-like</fullName>
    </submittedName>
</protein>
<dbReference type="InParanoid" id="A0A6J2V8N2"/>
<keyword evidence="8" id="KW-0325">Glycoprotein</keyword>
<dbReference type="InterPro" id="IPR011990">
    <property type="entry name" value="TPR-like_helical_dom_sf"/>
</dbReference>
<gene>
    <name evidence="11" type="primary">LOC115811264</name>
</gene>
<evidence type="ECO:0000259" key="9">
    <source>
        <dbReference type="PROSITE" id="PS51471"/>
    </source>
</evidence>
<evidence type="ECO:0000313" key="10">
    <source>
        <dbReference type="Proteomes" id="UP000504632"/>
    </source>
</evidence>
<keyword evidence="3" id="KW-0256">Endoplasmic reticulum</keyword>
<dbReference type="GO" id="GO:0005783">
    <property type="term" value="C:endoplasmic reticulum"/>
    <property type="evidence" value="ECO:0007669"/>
    <property type="project" value="TreeGrafter"/>
</dbReference>
<dbReference type="SUPFAM" id="SSF48452">
    <property type="entry name" value="TPR-like"/>
    <property type="match status" value="1"/>
</dbReference>
<feature type="domain" description="Fe2OG dioxygenase" evidence="9">
    <location>
        <begin position="269"/>
        <end position="377"/>
    </location>
</feature>
<sequence length="392" mass="43996">MPSHREDLDGAALGIIRVQEIYGLYPETLTGGNLTGIPAPLGPDEAFHIAQVAYQHRRFQLAFLWASESLTQVKKGVEADVTETALLEYLASSSLHFGDFNEAFFSYQQLLQHDPMNATVREQLSECEIKLLSETSSDITSLEKSSDPYMALCRGEGIRMTPQRQRALFCRYSTGGGNPRLMYAPVKEEDEWDNPPIKRYHDIISEKEMEILRSLSRPKLSRNKVSNRGGGRISNVRVSQGAWLHDHEDPVVARVSQRIANITGLHLKNVETFQVANYGLGGQYKPHFDALVRFPVPGSFDEKAGNRIATVLIYLSDVQYGGATVFPVAGVAVQPQKGSAVFWYNLLRNGQRDNNTRHAGCPVLIGSKWIANKWIRERGQEFRRRCSLSESE</sequence>
<dbReference type="PANTHER" id="PTHR10869">
    <property type="entry name" value="PROLYL 4-HYDROXYLASE ALPHA SUBUNIT"/>
    <property type="match status" value="1"/>
</dbReference>
<organism evidence="10 11">
    <name type="scientific">Chanos chanos</name>
    <name type="common">Milkfish</name>
    <name type="synonym">Mugil chanos</name>
    <dbReference type="NCBI Taxonomy" id="29144"/>
    <lineage>
        <taxon>Eukaryota</taxon>
        <taxon>Metazoa</taxon>
        <taxon>Chordata</taxon>
        <taxon>Craniata</taxon>
        <taxon>Vertebrata</taxon>
        <taxon>Euteleostomi</taxon>
        <taxon>Actinopterygii</taxon>
        <taxon>Neopterygii</taxon>
        <taxon>Teleostei</taxon>
        <taxon>Ostariophysi</taxon>
        <taxon>Gonorynchiformes</taxon>
        <taxon>Chanidae</taxon>
        <taxon>Chanos</taxon>
    </lineage>
</organism>
<dbReference type="PANTHER" id="PTHR10869:SF244">
    <property type="entry name" value="PROLYL 4-HYDROXYLASE SUBUNIT ALPHA-2"/>
    <property type="match status" value="1"/>
</dbReference>
<evidence type="ECO:0000256" key="2">
    <source>
        <dbReference type="ARBA" id="ARBA00022723"/>
    </source>
</evidence>
<dbReference type="InterPro" id="IPR044862">
    <property type="entry name" value="Pro_4_hyd_alph_FE2OG_OXY"/>
</dbReference>
<keyword evidence="6" id="KW-0560">Oxidoreductase</keyword>
<evidence type="ECO:0000313" key="11">
    <source>
        <dbReference type="RefSeq" id="XP_030629265.1"/>
    </source>
</evidence>
<keyword evidence="2" id="KW-0479">Metal-binding</keyword>
<proteinExistence type="predicted"/>
<evidence type="ECO:0000256" key="1">
    <source>
        <dbReference type="ARBA" id="ARBA00001961"/>
    </source>
</evidence>
<dbReference type="GO" id="GO:0031418">
    <property type="term" value="F:L-ascorbic acid binding"/>
    <property type="evidence" value="ECO:0007669"/>
    <property type="project" value="UniProtKB-KW"/>
</dbReference>
<accession>A0A6J2V8N2</accession>
<dbReference type="InterPro" id="IPR059068">
    <property type="entry name" value="TPR_P4H"/>
</dbReference>
<dbReference type="Pfam" id="PF13640">
    <property type="entry name" value="2OG-FeII_Oxy_3"/>
    <property type="match status" value="1"/>
</dbReference>
<evidence type="ECO:0000256" key="3">
    <source>
        <dbReference type="ARBA" id="ARBA00022824"/>
    </source>
</evidence>
<reference evidence="11" key="1">
    <citation type="submission" date="2025-08" db="UniProtKB">
        <authorList>
            <consortium name="RefSeq"/>
        </authorList>
    </citation>
    <scope>IDENTIFICATION</scope>
</reference>
<dbReference type="GO" id="GO:0005506">
    <property type="term" value="F:iron ion binding"/>
    <property type="evidence" value="ECO:0007669"/>
    <property type="project" value="InterPro"/>
</dbReference>
<keyword evidence="5" id="KW-0223">Dioxygenase</keyword>
<evidence type="ECO:0000256" key="6">
    <source>
        <dbReference type="ARBA" id="ARBA00023002"/>
    </source>
</evidence>
<evidence type="ECO:0000256" key="4">
    <source>
        <dbReference type="ARBA" id="ARBA00022896"/>
    </source>
</evidence>
<dbReference type="RefSeq" id="XP_030629265.1">
    <property type="nucleotide sequence ID" value="XM_030773405.1"/>
</dbReference>
<dbReference type="GeneID" id="115811264"/>
<evidence type="ECO:0000256" key="7">
    <source>
        <dbReference type="ARBA" id="ARBA00023004"/>
    </source>
</evidence>
<keyword evidence="10" id="KW-1185">Reference proteome</keyword>
<comment type="cofactor">
    <cofactor evidence="1">
        <name>L-ascorbate</name>
        <dbReference type="ChEBI" id="CHEBI:38290"/>
    </cofactor>
</comment>
<dbReference type="OrthoDB" id="420380at2759"/>
<dbReference type="Gene3D" id="1.25.40.10">
    <property type="entry name" value="Tetratricopeptide repeat domain"/>
    <property type="match status" value="1"/>
</dbReference>
<dbReference type="Pfam" id="PF23558">
    <property type="entry name" value="TPR_P4H"/>
    <property type="match status" value="1"/>
</dbReference>
<dbReference type="InterPro" id="IPR005123">
    <property type="entry name" value="Oxoglu/Fe-dep_dioxygenase_dom"/>
</dbReference>
<dbReference type="SMART" id="SM00702">
    <property type="entry name" value="P4Hc"/>
    <property type="match status" value="1"/>
</dbReference>
<evidence type="ECO:0000256" key="8">
    <source>
        <dbReference type="ARBA" id="ARBA00023180"/>
    </source>
</evidence>